<comment type="caution">
    <text evidence="1">The sequence shown here is derived from an EMBL/GenBank/DDBJ whole genome shotgun (WGS) entry which is preliminary data.</text>
</comment>
<dbReference type="Proteomes" id="UP001220702">
    <property type="component" value="Unassembled WGS sequence"/>
</dbReference>
<sequence>MLVPDLCPTRRTILTQGLPNPASSQLFSTTYLPTYLPACLPGWIQFQTRAMTPSVALAAPRITLTDQSSVAILSIGALRCRLSPVTPNANRPPSPVMIRCRFLPSVPQSLSFSPVY</sequence>
<gene>
    <name evidence="1" type="ORF">LOK82_12465</name>
</gene>
<proteinExistence type="predicted"/>
<protein>
    <submittedName>
        <fullName evidence="1">Uncharacterized protein</fullName>
    </submittedName>
</protein>
<dbReference type="EMBL" id="JAJKGN010000002">
    <property type="protein sequence ID" value="MDC6409379.1"/>
    <property type="molecule type" value="Genomic_DNA"/>
</dbReference>
<dbReference type="AlphaFoldDB" id="A0AAW6I0L1"/>
<reference evidence="1" key="2">
    <citation type="journal article" date="2023" name="Commun. Biol.">
        <title>Suspicions of two bridgehead invasions of Xylella fastidiosa subsp. multiplex in France.</title>
        <authorList>
            <person name="Dupas E."/>
            <person name="Durand K."/>
            <person name="Rieux A."/>
            <person name="Briand M."/>
            <person name="Pruvost O."/>
            <person name="Cunty A."/>
            <person name="Denance N."/>
            <person name="Donnadieu C."/>
            <person name="Legendre B."/>
            <person name="Lopez-Roques C."/>
            <person name="Cesbron S."/>
            <person name="Ravigne V."/>
            <person name="Jacques M.A."/>
        </authorList>
    </citation>
    <scope>NUCLEOTIDE SEQUENCE</scope>
    <source>
        <strain evidence="1">CFBP8070</strain>
    </source>
</reference>
<evidence type="ECO:0000313" key="1">
    <source>
        <dbReference type="EMBL" id="MDC6409379.1"/>
    </source>
</evidence>
<organism evidence="1 2">
    <name type="scientific">Xylella fastidiosa subsp. multiplex</name>
    <dbReference type="NCBI Taxonomy" id="644357"/>
    <lineage>
        <taxon>Bacteria</taxon>
        <taxon>Pseudomonadati</taxon>
        <taxon>Pseudomonadota</taxon>
        <taxon>Gammaproteobacteria</taxon>
        <taxon>Lysobacterales</taxon>
        <taxon>Lysobacteraceae</taxon>
        <taxon>Xylella</taxon>
    </lineage>
</organism>
<reference evidence="1" key="1">
    <citation type="submission" date="2021-11" db="EMBL/GenBank/DDBJ databases">
        <authorList>
            <person name="Denance N."/>
            <person name="Briand M."/>
            <person name="Dupas E."/>
            <person name="Durand K."/>
            <person name="Legendre B."/>
            <person name="Cunty A."/>
            <person name="Donnadieu C."/>
            <person name="Lopez Roques C."/>
            <person name="Cesbron S."/>
            <person name="Jacques M.A."/>
        </authorList>
    </citation>
    <scope>NUCLEOTIDE SEQUENCE</scope>
    <source>
        <strain evidence="1">CFBP8070</strain>
    </source>
</reference>
<accession>A0AAW6I0L1</accession>
<dbReference type="RefSeq" id="WP_274064531.1">
    <property type="nucleotide sequence ID" value="NZ_CP136975.1"/>
</dbReference>
<evidence type="ECO:0000313" key="2">
    <source>
        <dbReference type="Proteomes" id="UP001220702"/>
    </source>
</evidence>
<name>A0AAW6I0L1_XYLFS</name>